<protein>
    <recommendedName>
        <fullName evidence="10">FAD-binding domain-containing protein</fullName>
    </recommendedName>
</protein>
<evidence type="ECO:0000259" key="7">
    <source>
        <dbReference type="Pfam" id="PF07976"/>
    </source>
</evidence>
<dbReference type="Gene3D" id="3.50.50.60">
    <property type="entry name" value="FAD/NAD(P)-binding domain"/>
    <property type="match status" value="1"/>
</dbReference>
<keyword evidence="9" id="KW-1185">Reference proteome</keyword>
<dbReference type="CDD" id="cd02979">
    <property type="entry name" value="PHOX_C"/>
    <property type="match status" value="1"/>
</dbReference>
<dbReference type="Pfam" id="PF07976">
    <property type="entry name" value="Phe_hydrox_dim"/>
    <property type="match status" value="1"/>
</dbReference>
<dbReference type="PANTHER" id="PTHR43004:SF20">
    <property type="entry name" value="2-MONOOXYGENASE, PUTATIVE (AFU_ORTHOLOGUE AFUA_1G13660)-RELATED"/>
    <property type="match status" value="1"/>
</dbReference>
<dbReference type="PANTHER" id="PTHR43004">
    <property type="entry name" value="TRK SYSTEM POTASSIUM UPTAKE PROTEIN"/>
    <property type="match status" value="1"/>
</dbReference>
<reference evidence="8" key="2">
    <citation type="journal article" date="2023" name="IMA Fungus">
        <title>Comparative genomic study of the Penicillium genus elucidates a diverse pangenome and 15 lateral gene transfer events.</title>
        <authorList>
            <person name="Petersen C."/>
            <person name="Sorensen T."/>
            <person name="Nielsen M.R."/>
            <person name="Sondergaard T.E."/>
            <person name="Sorensen J.L."/>
            <person name="Fitzpatrick D.A."/>
            <person name="Frisvad J.C."/>
            <person name="Nielsen K.L."/>
        </authorList>
    </citation>
    <scope>NUCLEOTIDE SEQUENCE</scope>
    <source>
        <strain evidence="8">IBT 29677</strain>
    </source>
</reference>
<dbReference type="Gene3D" id="3.30.9.10">
    <property type="entry name" value="D-Amino Acid Oxidase, subunit A, domain 2"/>
    <property type="match status" value="1"/>
</dbReference>
<evidence type="ECO:0000256" key="2">
    <source>
        <dbReference type="ARBA" id="ARBA00022630"/>
    </source>
</evidence>
<dbReference type="AlphaFoldDB" id="A0A9W9VBG3"/>
<proteinExistence type="inferred from homology"/>
<feature type="domain" description="FAD-binding" evidence="6">
    <location>
        <begin position="195"/>
        <end position="419"/>
    </location>
</feature>
<dbReference type="OrthoDB" id="1716816at2759"/>
<comment type="similarity">
    <text evidence="1">Belongs to the PheA/TfdB FAD monooxygenase family.</text>
</comment>
<dbReference type="EMBL" id="JAPZBU010000012">
    <property type="protein sequence ID" value="KAJ5375968.1"/>
    <property type="molecule type" value="Genomic_DNA"/>
</dbReference>
<dbReference type="Proteomes" id="UP001147747">
    <property type="component" value="Unassembled WGS sequence"/>
</dbReference>
<feature type="region of interest" description="Disordered" evidence="5">
    <location>
        <begin position="170"/>
        <end position="203"/>
    </location>
</feature>
<keyword evidence="3" id="KW-0274">FAD</keyword>
<dbReference type="GeneID" id="81376471"/>
<evidence type="ECO:0000259" key="6">
    <source>
        <dbReference type="Pfam" id="PF01494"/>
    </source>
</evidence>
<sequence length="656" mass="73827">MTVTKYPESETDVLIIGAGPAGLMAAYWMARYGVKARIVDKRAEKVMLGHADGLVPRTLELFDSCGFNHRVRNEGVAAVISTYWGLNEEGKLVRQEHSGENTESRMPFVHTLLGQGRLEQFILDSIHENSSIKVERGVVAEGLSFNELDQEDHSAYPITIQLRTLNSEKPVNGETHAQNGPIKLENGIVNRQPSDESNGVPPQIQREEKVEIVKARYLLACDGARSWTRTQMGLPMEGSSTEYVWGVADVVPISNFPDIRRLAMVENAAGSILIVPRERNLMRLYVPMPKGQDTQTPDAENGTTNGRRDKSTFTPDDLRKMVQAILSPWDFDFKICEWFSAYGVGQRVASTLSRENRVFLAGDAAHSHSPKIGMGMNMSLQDGFNLGWKLALVAQGAADPSILNTYNAERLPLAKMLVEYDRQISSQFTKDENASEDIQKTDARTIHQEFEDFYEGRKAFYPASNLVHKLSRPRPGEKFPVRKLLNQARLDTRWTTNILESDGRFRLVVLAGDIRFPMQKDRVDQLGSVLPSILNRYIAPISQFDGPINTLTIHSSPWDEVEYHDFPEVLRPFDEVMGWAYDRIWSERACTYDSECEGKAYEKWGVDLVRGAVAIIRPDQYVGWVGELEDTAGMTKYFDQILRKAPTACNGNAETD</sequence>
<dbReference type="PRINTS" id="PR00420">
    <property type="entry name" value="RNGMNOXGNASE"/>
</dbReference>
<dbReference type="GO" id="GO:0071949">
    <property type="term" value="F:FAD binding"/>
    <property type="evidence" value="ECO:0007669"/>
    <property type="project" value="InterPro"/>
</dbReference>
<keyword evidence="4" id="KW-0560">Oxidoreductase</keyword>
<evidence type="ECO:0000256" key="5">
    <source>
        <dbReference type="SAM" id="MobiDB-lite"/>
    </source>
</evidence>
<dbReference type="InterPro" id="IPR036188">
    <property type="entry name" value="FAD/NAD-bd_sf"/>
</dbReference>
<keyword evidence="2" id="KW-0285">Flavoprotein</keyword>
<dbReference type="InterPro" id="IPR002938">
    <property type="entry name" value="FAD-bd"/>
</dbReference>
<dbReference type="InterPro" id="IPR012941">
    <property type="entry name" value="Phe_hydrox_C_dim_dom"/>
</dbReference>
<dbReference type="SUPFAM" id="SSF51905">
    <property type="entry name" value="FAD/NAD(P)-binding domain"/>
    <property type="match status" value="1"/>
</dbReference>
<dbReference type="GO" id="GO:0016709">
    <property type="term" value="F:oxidoreductase activity, acting on paired donors, with incorporation or reduction of molecular oxygen, NAD(P)H as one donor, and incorporation of one atom of oxygen"/>
    <property type="evidence" value="ECO:0007669"/>
    <property type="project" value="UniProtKB-ARBA"/>
</dbReference>
<dbReference type="SUPFAM" id="SSF54373">
    <property type="entry name" value="FAD-linked reductases, C-terminal domain"/>
    <property type="match status" value="1"/>
</dbReference>
<evidence type="ECO:0000313" key="9">
    <source>
        <dbReference type="Proteomes" id="UP001147747"/>
    </source>
</evidence>
<dbReference type="Pfam" id="PF01494">
    <property type="entry name" value="FAD_binding_3"/>
    <property type="match status" value="2"/>
</dbReference>
<organism evidence="8 9">
    <name type="scientific">Penicillium cosmopolitanum</name>
    <dbReference type="NCBI Taxonomy" id="1131564"/>
    <lineage>
        <taxon>Eukaryota</taxon>
        <taxon>Fungi</taxon>
        <taxon>Dikarya</taxon>
        <taxon>Ascomycota</taxon>
        <taxon>Pezizomycotina</taxon>
        <taxon>Eurotiomycetes</taxon>
        <taxon>Eurotiomycetidae</taxon>
        <taxon>Eurotiales</taxon>
        <taxon>Aspergillaceae</taxon>
        <taxon>Penicillium</taxon>
    </lineage>
</organism>
<dbReference type="InterPro" id="IPR036249">
    <property type="entry name" value="Thioredoxin-like_sf"/>
</dbReference>
<evidence type="ECO:0008006" key="10">
    <source>
        <dbReference type="Google" id="ProtNLM"/>
    </source>
</evidence>
<evidence type="ECO:0000256" key="3">
    <source>
        <dbReference type="ARBA" id="ARBA00022827"/>
    </source>
</evidence>
<comment type="caution">
    <text evidence="8">The sequence shown here is derived from an EMBL/GenBank/DDBJ whole genome shotgun (WGS) entry which is preliminary data.</text>
</comment>
<gene>
    <name evidence="8" type="ORF">N7509_012854</name>
</gene>
<feature type="region of interest" description="Disordered" evidence="5">
    <location>
        <begin position="288"/>
        <end position="313"/>
    </location>
</feature>
<dbReference type="Gene3D" id="3.40.30.20">
    <property type="match status" value="1"/>
</dbReference>
<evidence type="ECO:0000256" key="4">
    <source>
        <dbReference type="ARBA" id="ARBA00023002"/>
    </source>
</evidence>
<dbReference type="InterPro" id="IPR038220">
    <property type="entry name" value="PHOX_C_sf"/>
</dbReference>
<dbReference type="SUPFAM" id="SSF52833">
    <property type="entry name" value="Thioredoxin-like"/>
    <property type="match status" value="1"/>
</dbReference>
<feature type="domain" description="FAD-binding" evidence="6">
    <location>
        <begin position="10"/>
        <end position="138"/>
    </location>
</feature>
<evidence type="ECO:0000313" key="8">
    <source>
        <dbReference type="EMBL" id="KAJ5375968.1"/>
    </source>
</evidence>
<evidence type="ECO:0000256" key="1">
    <source>
        <dbReference type="ARBA" id="ARBA00007801"/>
    </source>
</evidence>
<feature type="domain" description="Phenol hydroxylase-like C-terminal dimerisation" evidence="7">
    <location>
        <begin position="470"/>
        <end position="644"/>
    </location>
</feature>
<accession>A0A9W9VBG3</accession>
<feature type="compositionally biased region" description="Polar residues" evidence="5">
    <location>
        <begin position="292"/>
        <end position="305"/>
    </location>
</feature>
<reference evidence="8" key="1">
    <citation type="submission" date="2022-12" db="EMBL/GenBank/DDBJ databases">
        <authorList>
            <person name="Petersen C."/>
        </authorList>
    </citation>
    <scope>NUCLEOTIDE SEQUENCE</scope>
    <source>
        <strain evidence="8">IBT 29677</strain>
    </source>
</reference>
<name>A0A9W9VBG3_9EURO</name>
<dbReference type="InterPro" id="IPR050641">
    <property type="entry name" value="RIFMO-like"/>
</dbReference>
<dbReference type="RefSeq" id="XP_056480998.1">
    <property type="nucleotide sequence ID" value="XM_056637491.1"/>
</dbReference>